<dbReference type="KEGG" id="nav:JQS30_11925"/>
<dbReference type="GO" id="GO:0017148">
    <property type="term" value="P:negative regulation of translation"/>
    <property type="evidence" value="ECO:0007669"/>
    <property type="project" value="UniProtKB-UniRule"/>
</dbReference>
<proteinExistence type="inferred from homology"/>
<dbReference type="PANTHER" id="PTHR21043:SF0">
    <property type="entry name" value="MITOCHONDRIAL ASSEMBLY OF RIBOSOMAL LARGE SUBUNIT PROTEIN 1"/>
    <property type="match status" value="1"/>
</dbReference>
<protein>
    <recommendedName>
        <fullName evidence="2">Ribosomal silencing factor RsfS</fullName>
    </recommendedName>
</protein>
<dbReference type="SUPFAM" id="SSF81301">
    <property type="entry name" value="Nucleotidyltransferase"/>
    <property type="match status" value="1"/>
</dbReference>
<sequence length="135" mass="14950">MTATDLAHNYALTAAKAASDKLARDISIRDVSDQMFITDVFVIASAPNDRQINAIVDSVESELIKQHDARPLRREGKQGGRWVLLDYGDIVVHVQHTEEREFYGLDGLWKDCPAIPFEDVVPAGEDGNTAAKRAE</sequence>
<comment type="function">
    <text evidence="2">Functions as a ribosomal silencing factor. Interacts with ribosomal protein uL14 (rplN), blocking formation of intersubunit bridge B8. Prevents association of the 30S and 50S ribosomal subunits and the formation of functional ribosomes, thus repressing translation.</text>
</comment>
<dbReference type="HAMAP" id="MF_01477">
    <property type="entry name" value="Iojap_RsfS"/>
    <property type="match status" value="1"/>
</dbReference>
<dbReference type="RefSeq" id="WP_213170483.1">
    <property type="nucleotide sequence ID" value="NZ_CP070496.1"/>
</dbReference>
<dbReference type="FunFam" id="3.30.460.10:FF:000008">
    <property type="entry name" value="Ribosomal silencing factor RsfS"/>
    <property type="match status" value="1"/>
</dbReference>
<dbReference type="InterPro" id="IPR043519">
    <property type="entry name" value="NT_sf"/>
</dbReference>
<keyword evidence="2" id="KW-0963">Cytoplasm</keyword>
<keyword evidence="2" id="KW-0678">Repressor</keyword>
<keyword evidence="2" id="KW-0810">Translation regulation</keyword>
<dbReference type="GO" id="GO:0042256">
    <property type="term" value="P:cytosolic ribosome assembly"/>
    <property type="evidence" value="ECO:0007669"/>
    <property type="project" value="UniProtKB-UniRule"/>
</dbReference>
<dbReference type="PANTHER" id="PTHR21043">
    <property type="entry name" value="IOJAP SUPERFAMILY ORTHOLOG"/>
    <property type="match status" value="1"/>
</dbReference>
<dbReference type="InterPro" id="IPR004394">
    <property type="entry name" value="Iojap/RsfS/C7orf30"/>
</dbReference>
<name>A0A895XGL2_9ACTN</name>
<organism evidence="3 4">
    <name type="scientific">Natronoglycomyces albus</name>
    <dbReference type="NCBI Taxonomy" id="2811108"/>
    <lineage>
        <taxon>Bacteria</taxon>
        <taxon>Bacillati</taxon>
        <taxon>Actinomycetota</taxon>
        <taxon>Actinomycetes</taxon>
        <taxon>Glycomycetales</taxon>
        <taxon>Glycomycetaceae</taxon>
        <taxon>Natronoglycomyces</taxon>
    </lineage>
</organism>
<evidence type="ECO:0000313" key="4">
    <source>
        <dbReference type="Proteomes" id="UP000662939"/>
    </source>
</evidence>
<dbReference type="Proteomes" id="UP000662939">
    <property type="component" value="Chromosome"/>
</dbReference>
<evidence type="ECO:0000313" key="3">
    <source>
        <dbReference type="EMBL" id="QSB04484.1"/>
    </source>
</evidence>
<dbReference type="AlphaFoldDB" id="A0A895XGL2"/>
<comment type="similarity">
    <text evidence="1 2">Belongs to the Iojap/RsfS family.</text>
</comment>
<evidence type="ECO:0000256" key="2">
    <source>
        <dbReference type="HAMAP-Rule" id="MF_01477"/>
    </source>
</evidence>
<keyword evidence="4" id="KW-1185">Reference proteome</keyword>
<comment type="subcellular location">
    <subcellularLocation>
        <location evidence="2">Cytoplasm</location>
    </subcellularLocation>
</comment>
<comment type="subunit">
    <text evidence="2">Interacts with ribosomal protein uL14 (rplN).</text>
</comment>
<dbReference type="Gene3D" id="3.30.460.10">
    <property type="entry name" value="Beta Polymerase, domain 2"/>
    <property type="match status" value="1"/>
</dbReference>
<dbReference type="NCBIfam" id="TIGR00090">
    <property type="entry name" value="rsfS_iojap_ybeB"/>
    <property type="match status" value="1"/>
</dbReference>
<accession>A0A895XGL2</accession>
<dbReference type="Pfam" id="PF02410">
    <property type="entry name" value="RsfS"/>
    <property type="match status" value="1"/>
</dbReference>
<dbReference type="EMBL" id="CP070496">
    <property type="protein sequence ID" value="QSB04484.1"/>
    <property type="molecule type" value="Genomic_DNA"/>
</dbReference>
<evidence type="ECO:0000256" key="1">
    <source>
        <dbReference type="ARBA" id="ARBA00010574"/>
    </source>
</evidence>
<dbReference type="GO" id="GO:0005737">
    <property type="term" value="C:cytoplasm"/>
    <property type="evidence" value="ECO:0007669"/>
    <property type="project" value="UniProtKB-SubCell"/>
</dbReference>
<reference evidence="3" key="1">
    <citation type="submission" date="2021-02" db="EMBL/GenBank/DDBJ databases">
        <title>Natronoglycomyces albus gen. nov., sp. nov, a haloalkaliphilic actinobacterium from a soda solonchak soil.</title>
        <authorList>
            <person name="Sorokin D.Y."/>
            <person name="Khijniak T.V."/>
            <person name="Zakharycheva A.P."/>
            <person name="Boueva O.V."/>
            <person name="Ariskina E.V."/>
            <person name="Hahnke R.L."/>
            <person name="Bunk B."/>
            <person name="Sproer C."/>
            <person name="Schumann P."/>
            <person name="Evtushenko L.I."/>
            <person name="Kublanov I.V."/>
        </authorList>
    </citation>
    <scope>NUCLEOTIDE SEQUENCE</scope>
    <source>
        <strain evidence="3">DSM 106290</strain>
    </source>
</reference>
<gene>
    <name evidence="2 3" type="primary">rsfS</name>
    <name evidence="3" type="ORF">JQS30_11925</name>
</gene>
<dbReference type="GO" id="GO:0043023">
    <property type="term" value="F:ribosomal large subunit binding"/>
    <property type="evidence" value="ECO:0007669"/>
    <property type="project" value="TreeGrafter"/>
</dbReference>
<dbReference type="GO" id="GO:0090071">
    <property type="term" value="P:negative regulation of ribosome biogenesis"/>
    <property type="evidence" value="ECO:0007669"/>
    <property type="project" value="UniProtKB-UniRule"/>
</dbReference>